<keyword evidence="3 6" id="KW-0812">Transmembrane</keyword>
<evidence type="ECO:0000256" key="3">
    <source>
        <dbReference type="ARBA" id="ARBA00022692"/>
    </source>
</evidence>
<dbReference type="GO" id="GO:0008381">
    <property type="term" value="F:mechanosensitive monoatomic ion channel activity"/>
    <property type="evidence" value="ECO:0007669"/>
    <property type="project" value="InterPro"/>
</dbReference>
<feature type="transmembrane region" description="Helical" evidence="6">
    <location>
        <begin position="12"/>
        <end position="31"/>
    </location>
</feature>
<dbReference type="SUPFAM" id="SSF50182">
    <property type="entry name" value="Sm-like ribonucleoproteins"/>
    <property type="match status" value="1"/>
</dbReference>
<proteinExistence type="inferred from homology"/>
<evidence type="ECO:0000256" key="2">
    <source>
        <dbReference type="ARBA" id="ARBA00008017"/>
    </source>
</evidence>
<dbReference type="InterPro" id="IPR010920">
    <property type="entry name" value="LSM_dom_sf"/>
</dbReference>
<dbReference type="AlphaFoldDB" id="A0A6I1MP55"/>
<keyword evidence="5 6" id="KW-0472">Membrane</keyword>
<keyword evidence="9" id="KW-1185">Reference proteome</keyword>
<evidence type="ECO:0000256" key="4">
    <source>
        <dbReference type="ARBA" id="ARBA00022989"/>
    </source>
</evidence>
<feature type="domain" description="Mechanosensitive ion channel MscS" evidence="7">
    <location>
        <begin position="102"/>
        <end position="163"/>
    </location>
</feature>
<evidence type="ECO:0000256" key="5">
    <source>
        <dbReference type="ARBA" id="ARBA00023136"/>
    </source>
</evidence>
<sequence>MLNNILQTSMNWIVKYGFKIIIAVIILYIGWKIINHFSKKLPAIFKYDKEDEILRRFLESFLAIAFKVILIVVLLEFIGVETTWFAAFIASIGLAIGLAFKNSLSNFASGIVILIVRPFSIGDIVKVAGYIGKVKEINIFYTHLTAEDDKEVLIPNNTLSNSSLIKTITEREEVKKQILK</sequence>
<dbReference type="OrthoDB" id="9809206at2"/>
<dbReference type="Proteomes" id="UP000430345">
    <property type="component" value="Unassembled WGS sequence"/>
</dbReference>
<evidence type="ECO:0000313" key="8">
    <source>
        <dbReference type="EMBL" id="MPQ45205.1"/>
    </source>
</evidence>
<protein>
    <submittedName>
        <fullName evidence="8">Mechanosensitive ion channel</fullName>
    </submittedName>
</protein>
<feature type="transmembrane region" description="Helical" evidence="6">
    <location>
        <begin position="57"/>
        <end position="78"/>
    </location>
</feature>
<keyword evidence="4 6" id="KW-1133">Transmembrane helix</keyword>
<organism evidence="8 9">
    <name type="scientific">Clostridium tarantellae</name>
    <dbReference type="NCBI Taxonomy" id="39493"/>
    <lineage>
        <taxon>Bacteria</taxon>
        <taxon>Bacillati</taxon>
        <taxon>Bacillota</taxon>
        <taxon>Clostridia</taxon>
        <taxon>Eubacteriales</taxon>
        <taxon>Clostridiaceae</taxon>
        <taxon>Clostridium</taxon>
    </lineage>
</organism>
<name>A0A6I1MP55_9CLOT</name>
<dbReference type="InterPro" id="IPR011014">
    <property type="entry name" value="MscS_channel_TM-2"/>
</dbReference>
<feature type="transmembrane region" description="Helical" evidence="6">
    <location>
        <begin position="84"/>
        <end position="100"/>
    </location>
</feature>
<dbReference type="EMBL" id="WHJC01000500">
    <property type="protein sequence ID" value="MPQ45205.1"/>
    <property type="molecule type" value="Genomic_DNA"/>
</dbReference>
<dbReference type="InterPro" id="IPR023408">
    <property type="entry name" value="MscS_beta-dom_sf"/>
</dbReference>
<evidence type="ECO:0000313" key="9">
    <source>
        <dbReference type="Proteomes" id="UP000430345"/>
    </source>
</evidence>
<evidence type="ECO:0000259" key="7">
    <source>
        <dbReference type="Pfam" id="PF00924"/>
    </source>
</evidence>
<dbReference type="Gene3D" id="2.30.30.60">
    <property type="match status" value="1"/>
</dbReference>
<evidence type="ECO:0000256" key="1">
    <source>
        <dbReference type="ARBA" id="ARBA00004141"/>
    </source>
</evidence>
<dbReference type="PANTHER" id="PTHR30221:SF1">
    <property type="entry name" value="SMALL-CONDUCTANCE MECHANOSENSITIVE CHANNEL"/>
    <property type="match status" value="1"/>
</dbReference>
<comment type="caution">
    <text evidence="8">The sequence shown here is derived from an EMBL/GenBank/DDBJ whole genome shotgun (WGS) entry which is preliminary data.</text>
</comment>
<dbReference type="RefSeq" id="WP_152892287.1">
    <property type="nucleotide sequence ID" value="NZ_WHJC01000500.1"/>
</dbReference>
<gene>
    <name evidence="8" type="ORF">GBZ86_15930</name>
</gene>
<dbReference type="SUPFAM" id="SSF82861">
    <property type="entry name" value="Mechanosensitive channel protein MscS (YggB), transmembrane region"/>
    <property type="match status" value="1"/>
</dbReference>
<accession>A0A6I1MP55</accession>
<dbReference type="GO" id="GO:0016020">
    <property type="term" value="C:membrane"/>
    <property type="evidence" value="ECO:0007669"/>
    <property type="project" value="UniProtKB-SubCell"/>
</dbReference>
<dbReference type="Gene3D" id="1.10.287.1260">
    <property type="match status" value="1"/>
</dbReference>
<comment type="subcellular location">
    <subcellularLocation>
        <location evidence="1">Membrane</location>
        <topology evidence="1">Multi-pass membrane protein</topology>
    </subcellularLocation>
</comment>
<evidence type="ECO:0000256" key="6">
    <source>
        <dbReference type="SAM" id="Phobius"/>
    </source>
</evidence>
<dbReference type="PANTHER" id="PTHR30221">
    <property type="entry name" value="SMALL-CONDUCTANCE MECHANOSENSITIVE CHANNEL"/>
    <property type="match status" value="1"/>
</dbReference>
<dbReference type="InterPro" id="IPR045275">
    <property type="entry name" value="MscS_archaea/bacteria_type"/>
</dbReference>
<comment type="similarity">
    <text evidence="2">Belongs to the MscS (TC 1.A.23) family.</text>
</comment>
<reference evidence="8 9" key="1">
    <citation type="submission" date="2019-10" db="EMBL/GenBank/DDBJ databases">
        <title>The Genome Sequence of Clostridium tarantellae Isolated from Fish Brain.</title>
        <authorList>
            <person name="Bano L."/>
            <person name="Kiel M."/>
            <person name="Sales G."/>
            <person name="Doxey A.C."/>
            <person name="Mansfield M.J."/>
            <person name="Schiavone M."/>
            <person name="Rossetto O."/>
            <person name="Pirazzini M."/>
            <person name="Dobrindt U."/>
            <person name="Montecucco C."/>
        </authorList>
    </citation>
    <scope>NUCLEOTIDE SEQUENCE [LARGE SCALE GENOMIC DNA]</scope>
    <source>
        <strain evidence="8 9">DSM 3997</strain>
    </source>
</reference>
<dbReference type="InterPro" id="IPR006685">
    <property type="entry name" value="MscS_channel_2nd"/>
</dbReference>
<dbReference type="Pfam" id="PF00924">
    <property type="entry name" value="MS_channel_2nd"/>
    <property type="match status" value="1"/>
</dbReference>